<dbReference type="SUPFAM" id="SSF48371">
    <property type="entry name" value="ARM repeat"/>
    <property type="match status" value="1"/>
</dbReference>
<evidence type="ECO:0000313" key="2">
    <source>
        <dbReference type="Proteomes" id="UP000632289"/>
    </source>
</evidence>
<protein>
    <submittedName>
        <fullName evidence="1">HEAT repeat domain-containing protein</fullName>
    </submittedName>
</protein>
<dbReference type="Proteomes" id="UP000632289">
    <property type="component" value="Unassembled WGS sequence"/>
</dbReference>
<dbReference type="AlphaFoldDB" id="A0A927F3M8"/>
<organism evidence="1 2">
    <name type="scientific">Streptomyces chumphonensis</name>
    <dbReference type="NCBI Taxonomy" id="1214925"/>
    <lineage>
        <taxon>Bacteria</taxon>
        <taxon>Bacillati</taxon>
        <taxon>Actinomycetota</taxon>
        <taxon>Actinomycetes</taxon>
        <taxon>Kitasatosporales</taxon>
        <taxon>Streptomycetaceae</taxon>
        <taxon>Streptomyces</taxon>
    </lineage>
</organism>
<dbReference type="Gene3D" id="1.25.10.10">
    <property type="entry name" value="Leucine-rich Repeat Variant"/>
    <property type="match status" value="1"/>
</dbReference>
<dbReference type="Pfam" id="PF13646">
    <property type="entry name" value="HEAT_2"/>
    <property type="match status" value="1"/>
</dbReference>
<dbReference type="InterPro" id="IPR016024">
    <property type="entry name" value="ARM-type_fold"/>
</dbReference>
<proteinExistence type="predicted"/>
<gene>
    <name evidence="1" type="ORF">IF129_25715</name>
</gene>
<dbReference type="EMBL" id="JACXYU010000023">
    <property type="protein sequence ID" value="MBD3934945.1"/>
    <property type="molecule type" value="Genomic_DNA"/>
</dbReference>
<sequence>VRLDALRMWAVSGGDECVPVLVGRLGEDSSELVRAGIAWTLAFGWHSDLEAIAALSAAVDAEESTQVRQAVNAALKAVEALREHFGQE</sequence>
<evidence type="ECO:0000313" key="1">
    <source>
        <dbReference type="EMBL" id="MBD3934945.1"/>
    </source>
</evidence>
<comment type="caution">
    <text evidence="1">The sequence shown here is derived from an EMBL/GenBank/DDBJ whole genome shotgun (WGS) entry which is preliminary data.</text>
</comment>
<feature type="non-terminal residue" evidence="1">
    <location>
        <position position="1"/>
    </location>
</feature>
<keyword evidence="2" id="KW-1185">Reference proteome</keyword>
<dbReference type="RefSeq" id="WP_191212244.1">
    <property type="nucleotide sequence ID" value="NZ_JACXYU010000023.1"/>
</dbReference>
<dbReference type="InterPro" id="IPR011989">
    <property type="entry name" value="ARM-like"/>
</dbReference>
<reference evidence="1" key="1">
    <citation type="submission" date="2020-09" db="EMBL/GenBank/DDBJ databases">
        <title>Secondary metabolite and genome analysis of marine Streptomyces chumphonensis KK1-2T.</title>
        <authorList>
            <person name="Phongsopitanun W."/>
            <person name="Kanchanasin P."/>
            <person name="Pittayakhajonwut P."/>
            <person name="Suwanborirux K."/>
            <person name="Tanasupawat S."/>
        </authorList>
    </citation>
    <scope>NUCLEOTIDE SEQUENCE</scope>
    <source>
        <strain evidence="1">KK1-2</strain>
    </source>
</reference>
<name>A0A927F3M8_9ACTN</name>
<accession>A0A927F3M8</accession>